<sequence length="162" mass="19254">MSNINEIQIQQYMGADLAKKDIRKLRDIIYKNFEHIADIEELNHTAYEIFRLLISSLSIVFLAIYNRKIIGYIVAEITEIDSKRLLHIAYLYVVPTYRKNGVGTYLLNRITQSGTEYNADAISLTFDTYNKKLENFYFSNYFNYDPNFRSKQRYDMMLKKLK</sequence>
<accession>A0A6C0DYW7</accession>
<reference evidence="2" key="1">
    <citation type="journal article" date="2020" name="Nature">
        <title>Giant virus diversity and host interactions through global metagenomics.</title>
        <authorList>
            <person name="Schulz F."/>
            <person name="Roux S."/>
            <person name="Paez-Espino D."/>
            <person name="Jungbluth S."/>
            <person name="Walsh D.A."/>
            <person name="Denef V.J."/>
            <person name="McMahon K.D."/>
            <person name="Konstantinidis K.T."/>
            <person name="Eloe-Fadrosh E.A."/>
            <person name="Kyrpides N.C."/>
            <person name="Woyke T."/>
        </authorList>
    </citation>
    <scope>NUCLEOTIDE SEQUENCE</scope>
    <source>
        <strain evidence="2">GVMAG-M-3300023179-103</strain>
    </source>
</reference>
<dbReference type="GO" id="GO:0016747">
    <property type="term" value="F:acyltransferase activity, transferring groups other than amino-acyl groups"/>
    <property type="evidence" value="ECO:0007669"/>
    <property type="project" value="InterPro"/>
</dbReference>
<proteinExistence type="predicted"/>
<dbReference type="Gene3D" id="3.40.630.30">
    <property type="match status" value="1"/>
</dbReference>
<dbReference type="InterPro" id="IPR000182">
    <property type="entry name" value="GNAT_dom"/>
</dbReference>
<dbReference type="AlphaFoldDB" id="A0A6C0DYW7"/>
<dbReference type="InterPro" id="IPR016181">
    <property type="entry name" value="Acyl_CoA_acyltransferase"/>
</dbReference>
<dbReference type="PROSITE" id="PS51186">
    <property type="entry name" value="GNAT"/>
    <property type="match status" value="1"/>
</dbReference>
<dbReference type="CDD" id="cd04301">
    <property type="entry name" value="NAT_SF"/>
    <property type="match status" value="1"/>
</dbReference>
<evidence type="ECO:0000259" key="1">
    <source>
        <dbReference type="PROSITE" id="PS51186"/>
    </source>
</evidence>
<name>A0A6C0DYW7_9ZZZZ</name>
<evidence type="ECO:0000313" key="2">
    <source>
        <dbReference type="EMBL" id="QHT21678.1"/>
    </source>
</evidence>
<protein>
    <recommendedName>
        <fullName evidence="1">N-acetyltransferase domain-containing protein</fullName>
    </recommendedName>
</protein>
<dbReference type="Pfam" id="PF00583">
    <property type="entry name" value="Acetyltransf_1"/>
    <property type="match status" value="1"/>
</dbReference>
<organism evidence="2">
    <name type="scientific">viral metagenome</name>
    <dbReference type="NCBI Taxonomy" id="1070528"/>
    <lineage>
        <taxon>unclassified sequences</taxon>
        <taxon>metagenomes</taxon>
        <taxon>organismal metagenomes</taxon>
    </lineage>
</organism>
<feature type="domain" description="N-acetyltransferase" evidence="1">
    <location>
        <begin position="12"/>
        <end position="162"/>
    </location>
</feature>
<dbReference type="EMBL" id="MN739696">
    <property type="protein sequence ID" value="QHT21678.1"/>
    <property type="molecule type" value="Genomic_DNA"/>
</dbReference>
<dbReference type="SUPFAM" id="SSF55729">
    <property type="entry name" value="Acyl-CoA N-acyltransferases (Nat)"/>
    <property type="match status" value="1"/>
</dbReference>